<evidence type="ECO:0000313" key="2">
    <source>
        <dbReference type="Proteomes" id="UP000244722"/>
    </source>
</evidence>
<dbReference type="Proteomes" id="UP000244722">
    <property type="component" value="Unassembled WGS sequence"/>
</dbReference>
<evidence type="ECO:0000313" key="1">
    <source>
        <dbReference type="EMBL" id="PUU82920.1"/>
    </source>
</evidence>
<dbReference type="EMBL" id="NESQ01000020">
    <property type="protein sequence ID" value="PUU82920.1"/>
    <property type="molecule type" value="Genomic_DNA"/>
</dbReference>
<proteinExistence type="predicted"/>
<name>A0A2T7A5D9_TUBBO</name>
<accession>A0A2T7A5D9</accession>
<sequence>MPLPIQPLKPPIAIRPPPPNLFKCLLRIAELISVLLATLERALLAWKKLISEARLYGNIGRKRLGVDPKIIVPASSWNPSIAMAMLNITGLSTSAAEWTRVGQLRICARGQRDKYPVPVPSKQDGEETFVKLWQCLLRILEPRRWGWGTESAC</sequence>
<dbReference type="AlphaFoldDB" id="A0A2T7A5D9"/>
<organism evidence="1 2">
    <name type="scientific">Tuber borchii</name>
    <name type="common">White truffle</name>
    <dbReference type="NCBI Taxonomy" id="42251"/>
    <lineage>
        <taxon>Eukaryota</taxon>
        <taxon>Fungi</taxon>
        <taxon>Dikarya</taxon>
        <taxon>Ascomycota</taxon>
        <taxon>Pezizomycotina</taxon>
        <taxon>Pezizomycetes</taxon>
        <taxon>Pezizales</taxon>
        <taxon>Tuberaceae</taxon>
        <taxon>Tuber</taxon>
    </lineage>
</organism>
<gene>
    <name evidence="1" type="ORF">B9Z19DRAFT_282442</name>
</gene>
<keyword evidence="2" id="KW-1185">Reference proteome</keyword>
<reference evidence="1 2" key="1">
    <citation type="submission" date="2017-04" db="EMBL/GenBank/DDBJ databases">
        <title>Draft genome sequence of Tuber borchii Vittad., a whitish edible truffle.</title>
        <authorList>
            <consortium name="DOE Joint Genome Institute"/>
            <person name="Murat C."/>
            <person name="Kuo A."/>
            <person name="Barry K.W."/>
            <person name="Clum A."/>
            <person name="Dockter R.B."/>
            <person name="Fauchery L."/>
            <person name="Iotti M."/>
            <person name="Kohler A."/>
            <person name="Labutti K."/>
            <person name="Lindquist E.A."/>
            <person name="Lipzen A."/>
            <person name="Ohm R.A."/>
            <person name="Wang M."/>
            <person name="Grigoriev I.V."/>
            <person name="Zambonelli A."/>
            <person name="Martin F.M."/>
        </authorList>
    </citation>
    <scope>NUCLEOTIDE SEQUENCE [LARGE SCALE GENOMIC DNA]</scope>
    <source>
        <strain evidence="1 2">Tbo3840</strain>
    </source>
</reference>
<protein>
    <submittedName>
        <fullName evidence="1">Uncharacterized protein</fullName>
    </submittedName>
</protein>
<comment type="caution">
    <text evidence="1">The sequence shown here is derived from an EMBL/GenBank/DDBJ whole genome shotgun (WGS) entry which is preliminary data.</text>
</comment>